<dbReference type="SUPFAM" id="SSF46785">
    <property type="entry name" value="Winged helix' DNA-binding domain"/>
    <property type="match status" value="1"/>
</dbReference>
<keyword evidence="7" id="KW-1185">Reference proteome</keyword>
<evidence type="ECO:0000256" key="2">
    <source>
        <dbReference type="ARBA" id="ARBA00023015"/>
    </source>
</evidence>
<dbReference type="InterPro" id="IPR005119">
    <property type="entry name" value="LysR_subst-bd"/>
</dbReference>
<dbReference type="Gene3D" id="1.10.10.10">
    <property type="entry name" value="Winged helix-like DNA-binding domain superfamily/Winged helix DNA-binding domain"/>
    <property type="match status" value="1"/>
</dbReference>
<dbReference type="InterPro" id="IPR036388">
    <property type="entry name" value="WH-like_DNA-bd_sf"/>
</dbReference>
<evidence type="ECO:0000256" key="4">
    <source>
        <dbReference type="ARBA" id="ARBA00023163"/>
    </source>
</evidence>
<keyword evidence="3" id="KW-0238">DNA-binding</keyword>
<dbReference type="PANTHER" id="PTHR30126:SF91">
    <property type="entry name" value="LYSR FAMILY TRANSCRIPTIONAL REGULATOR"/>
    <property type="match status" value="1"/>
</dbReference>
<dbReference type="SUPFAM" id="SSF53850">
    <property type="entry name" value="Periplasmic binding protein-like II"/>
    <property type="match status" value="1"/>
</dbReference>
<sequence>MVTNLDYLAAFVAVYDSGGFAQAAAESKRHASTFSRKISALEDELGFEIFVRHGKSVEPTSQGHALYDHAKGLLVEADMFETKVQSIFSDHPANATIVIDSAINELGILEHISQLMCDYPSLKLTLKSGDTQSVRDMLINDEADIAFAMSTFSLPAAINHCTCFEFEFLRVATSEYLESHGWKPGEQVAPSTIRGMTQVILSPLREAGVESQVYSHQLINADNSRIAMELAKQGVGWCNVPKALCEAEIAAANLQAFSVESDYAGSWSVDMLWPVDKVYDPIRERLIELLR</sequence>
<dbReference type="Proteomes" id="UP000291106">
    <property type="component" value="Chromosome"/>
</dbReference>
<dbReference type="CDD" id="cd05466">
    <property type="entry name" value="PBP2_LTTR_substrate"/>
    <property type="match status" value="1"/>
</dbReference>
<comment type="similarity">
    <text evidence="1">Belongs to the LysR transcriptional regulatory family.</text>
</comment>
<dbReference type="EMBL" id="CP036200">
    <property type="protein sequence ID" value="QBF82747.1"/>
    <property type="molecule type" value="Genomic_DNA"/>
</dbReference>
<feature type="domain" description="HTH lysR-type" evidence="5">
    <location>
        <begin position="3"/>
        <end position="60"/>
    </location>
</feature>
<dbReference type="Gene3D" id="3.40.190.290">
    <property type="match status" value="1"/>
</dbReference>
<dbReference type="Pfam" id="PF00126">
    <property type="entry name" value="HTH_1"/>
    <property type="match status" value="1"/>
</dbReference>
<dbReference type="AlphaFoldDB" id="A0A411PGP6"/>
<keyword evidence="2" id="KW-0805">Transcription regulation</keyword>
<protein>
    <submittedName>
        <fullName evidence="6">LysR family transcriptional regulator</fullName>
    </submittedName>
</protein>
<dbReference type="RefSeq" id="WP_130599183.1">
    <property type="nucleotide sequence ID" value="NZ_CP036200.1"/>
</dbReference>
<accession>A0A411PGP6</accession>
<proteinExistence type="inferred from homology"/>
<dbReference type="InterPro" id="IPR000847">
    <property type="entry name" value="LysR_HTH_N"/>
</dbReference>
<dbReference type="KEGG" id="smai:EXU30_08635"/>
<keyword evidence="4" id="KW-0804">Transcription</keyword>
<evidence type="ECO:0000313" key="7">
    <source>
        <dbReference type="Proteomes" id="UP000291106"/>
    </source>
</evidence>
<reference evidence="6 7" key="1">
    <citation type="submission" date="2019-02" db="EMBL/GenBank/DDBJ databases">
        <title>Shewanella sp. D4-2 isolated from Dokdo Island.</title>
        <authorList>
            <person name="Baek K."/>
        </authorList>
    </citation>
    <scope>NUCLEOTIDE SEQUENCE [LARGE SCALE GENOMIC DNA]</scope>
    <source>
        <strain evidence="6 7">D4-2</strain>
    </source>
</reference>
<gene>
    <name evidence="6" type="ORF">EXU30_08635</name>
</gene>
<dbReference type="GO" id="GO:0003700">
    <property type="term" value="F:DNA-binding transcription factor activity"/>
    <property type="evidence" value="ECO:0007669"/>
    <property type="project" value="InterPro"/>
</dbReference>
<organism evidence="6 7">
    <name type="scientific">Shewanella maritima</name>
    <dbReference type="NCBI Taxonomy" id="2520507"/>
    <lineage>
        <taxon>Bacteria</taxon>
        <taxon>Pseudomonadati</taxon>
        <taxon>Pseudomonadota</taxon>
        <taxon>Gammaproteobacteria</taxon>
        <taxon>Alteromonadales</taxon>
        <taxon>Shewanellaceae</taxon>
        <taxon>Shewanella</taxon>
    </lineage>
</organism>
<name>A0A411PGP6_9GAMM</name>
<evidence type="ECO:0000256" key="1">
    <source>
        <dbReference type="ARBA" id="ARBA00009437"/>
    </source>
</evidence>
<evidence type="ECO:0000313" key="6">
    <source>
        <dbReference type="EMBL" id="QBF82747.1"/>
    </source>
</evidence>
<evidence type="ECO:0000256" key="3">
    <source>
        <dbReference type="ARBA" id="ARBA00023125"/>
    </source>
</evidence>
<dbReference type="OrthoDB" id="9786526at2"/>
<evidence type="ECO:0000259" key="5">
    <source>
        <dbReference type="PROSITE" id="PS50931"/>
    </source>
</evidence>
<dbReference type="PROSITE" id="PS50931">
    <property type="entry name" value="HTH_LYSR"/>
    <property type="match status" value="1"/>
</dbReference>
<dbReference type="GO" id="GO:0000976">
    <property type="term" value="F:transcription cis-regulatory region binding"/>
    <property type="evidence" value="ECO:0007669"/>
    <property type="project" value="TreeGrafter"/>
</dbReference>
<dbReference type="Pfam" id="PF03466">
    <property type="entry name" value="LysR_substrate"/>
    <property type="match status" value="1"/>
</dbReference>
<dbReference type="PANTHER" id="PTHR30126">
    <property type="entry name" value="HTH-TYPE TRANSCRIPTIONAL REGULATOR"/>
    <property type="match status" value="1"/>
</dbReference>
<dbReference type="InterPro" id="IPR036390">
    <property type="entry name" value="WH_DNA-bd_sf"/>
</dbReference>